<evidence type="ECO:0000256" key="6">
    <source>
        <dbReference type="ARBA" id="ARBA00022801"/>
    </source>
</evidence>
<dbReference type="InterPro" id="IPR000760">
    <property type="entry name" value="Inositol_monophosphatase-like"/>
</dbReference>
<feature type="binding site" evidence="8">
    <location>
        <position position="220"/>
    </location>
    <ligand>
        <name>Mg(2+)</name>
        <dbReference type="ChEBI" id="CHEBI:18420"/>
        <label>2</label>
    </ligand>
</feature>
<keyword evidence="11" id="KW-1185">Reference proteome</keyword>
<accession>A0ABD2N9V3</accession>
<dbReference type="Gene3D" id="3.40.190.80">
    <property type="match status" value="1"/>
</dbReference>
<keyword evidence="5 8" id="KW-0479">Metal-binding</keyword>
<comment type="similarity">
    <text evidence="4 9">Belongs to the inositol monophosphatase superfamily.</text>
</comment>
<proteinExistence type="inferred from homology"/>
<protein>
    <recommendedName>
        <fullName evidence="9">Inositol-1-monophosphatase</fullName>
        <ecNumber evidence="9">3.1.3.25</ecNumber>
    </recommendedName>
</protein>
<dbReference type="GO" id="GO:0052834">
    <property type="term" value="F:inositol monophosphate phosphatase activity"/>
    <property type="evidence" value="ECO:0007669"/>
    <property type="project" value="UniProtKB-EC"/>
</dbReference>
<evidence type="ECO:0000256" key="7">
    <source>
        <dbReference type="ARBA" id="ARBA00022842"/>
    </source>
</evidence>
<sequence length="275" mass="29989">MSGKVDLFFKSALSITKEAGKLIRDQIYNRSKKIDRKTCDIDLVTETDKAVENLLITNLSQAFPDHQFIGEESSAEGKKVELTDVPTWIIDPIDGTLNFVHTFPHSCISLALFIDKQPTIGIIYNPILEQLFTAQKGKGAFYNGNVIKVSGQTDLSQALVMYELGTSRDSERKENVKKNIASLIDIVQGMRSTGSAALNMAMVALGGADAYFEFGIHIWDIAAGELIVTEAGGVIIDPSGGAVDRLSRRVLVASSESLAEQLSAKLTQFYPMPVD</sequence>
<evidence type="ECO:0000256" key="3">
    <source>
        <dbReference type="ARBA" id="ARBA00005152"/>
    </source>
</evidence>
<comment type="catalytic activity">
    <reaction evidence="1 9">
        <text>a myo-inositol phosphate + H2O = myo-inositol + phosphate</text>
        <dbReference type="Rhea" id="RHEA:24056"/>
        <dbReference type="ChEBI" id="CHEBI:15377"/>
        <dbReference type="ChEBI" id="CHEBI:17268"/>
        <dbReference type="ChEBI" id="CHEBI:43474"/>
        <dbReference type="ChEBI" id="CHEBI:84139"/>
        <dbReference type="EC" id="3.1.3.25"/>
    </reaction>
</comment>
<dbReference type="GO" id="GO:0046872">
    <property type="term" value="F:metal ion binding"/>
    <property type="evidence" value="ECO:0007669"/>
    <property type="project" value="UniProtKB-KW"/>
</dbReference>
<name>A0ABD2N9V3_9CUCU</name>
<feature type="binding site" evidence="8">
    <location>
        <position position="94"/>
    </location>
    <ligand>
        <name>Mg(2+)</name>
        <dbReference type="ChEBI" id="CHEBI:18420"/>
        <label>1</label>
        <note>catalytic</note>
    </ligand>
</feature>
<dbReference type="InterPro" id="IPR033942">
    <property type="entry name" value="IMPase"/>
</dbReference>
<dbReference type="FunFam" id="3.30.540.10:FF:000004">
    <property type="entry name" value="Inositol-1-monophosphatase"/>
    <property type="match status" value="1"/>
</dbReference>
<dbReference type="EMBL" id="JABFTP020000083">
    <property type="protein sequence ID" value="KAL3275379.1"/>
    <property type="molecule type" value="Genomic_DNA"/>
</dbReference>
<comment type="caution">
    <text evidence="10">The sequence shown here is derived from an EMBL/GenBank/DDBJ whole genome shotgun (WGS) entry which is preliminary data.</text>
</comment>
<dbReference type="PROSITE" id="PS00630">
    <property type="entry name" value="IMP_2"/>
    <property type="match status" value="1"/>
</dbReference>
<dbReference type="PRINTS" id="PR00378">
    <property type="entry name" value="LIIMPHPHTASE"/>
</dbReference>
<evidence type="ECO:0000313" key="10">
    <source>
        <dbReference type="EMBL" id="KAL3275379.1"/>
    </source>
</evidence>
<dbReference type="SUPFAM" id="SSF56655">
    <property type="entry name" value="Carbohydrate phosphatase"/>
    <property type="match status" value="1"/>
</dbReference>
<evidence type="ECO:0000256" key="2">
    <source>
        <dbReference type="ARBA" id="ARBA00001946"/>
    </source>
</evidence>
<evidence type="ECO:0000313" key="11">
    <source>
        <dbReference type="Proteomes" id="UP001516400"/>
    </source>
</evidence>
<dbReference type="PRINTS" id="PR00377">
    <property type="entry name" value="IMPHPHTASES"/>
</dbReference>
<organism evidence="10 11">
    <name type="scientific">Cryptolaemus montrouzieri</name>
    <dbReference type="NCBI Taxonomy" id="559131"/>
    <lineage>
        <taxon>Eukaryota</taxon>
        <taxon>Metazoa</taxon>
        <taxon>Ecdysozoa</taxon>
        <taxon>Arthropoda</taxon>
        <taxon>Hexapoda</taxon>
        <taxon>Insecta</taxon>
        <taxon>Pterygota</taxon>
        <taxon>Neoptera</taxon>
        <taxon>Endopterygota</taxon>
        <taxon>Coleoptera</taxon>
        <taxon>Polyphaga</taxon>
        <taxon>Cucujiformia</taxon>
        <taxon>Coccinelloidea</taxon>
        <taxon>Coccinellidae</taxon>
        <taxon>Scymninae</taxon>
        <taxon>Scymnini</taxon>
        <taxon>Cryptolaemus</taxon>
    </lineage>
</organism>
<dbReference type="Gene3D" id="3.30.540.10">
    <property type="entry name" value="Fructose-1,6-Bisphosphatase, subunit A, domain 1"/>
    <property type="match status" value="1"/>
</dbReference>
<evidence type="ECO:0000256" key="4">
    <source>
        <dbReference type="ARBA" id="ARBA00009759"/>
    </source>
</evidence>
<evidence type="ECO:0000256" key="5">
    <source>
        <dbReference type="ARBA" id="ARBA00022723"/>
    </source>
</evidence>
<feature type="binding site" evidence="8">
    <location>
        <position position="91"/>
    </location>
    <ligand>
        <name>Mg(2+)</name>
        <dbReference type="ChEBI" id="CHEBI:18420"/>
        <label>1</label>
        <note>catalytic</note>
    </ligand>
</feature>
<dbReference type="CDD" id="cd01639">
    <property type="entry name" value="IMPase"/>
    <property type="match status" value="1"/>
</dbReference>
<dbReference type="InterPro" id="IPR020552">
    <property type="entry name" value="Inositol_monoPase_Li-sen"/>
</dbReference>
<comment type="cofactor">
    <cofactor evidence="2 8 9">
        <name>Mg(2+)</name>
        <dbReference type="ChEBI" id="CHEBI:18420"/>
    </cofactor>
</comment>
<keyword evidence="7 8" id="KW-0460">Magnesium</keyword>
<dbReference type="FunFam" id="3.40.190.80:FF:000002">
    <property type="entry name" value="Inositol-1-monophosphatase"/>
    <property type="match status" value="1"/>
</dbReference>
<dbReference type="InterPro" id="IPR020550">
    <property type="entry name" value="Inositol_monophosphatase_CS"/>
</dbReference>
<feature type="binding site" evidence="8">
    <location>
        <position position="93"/>
    </location>
    <ligand>
        <name>Mg(2+)</name>
        <dbReference type="ChEBI" id="CHEBI:18420"/>
        <label>2</label>
    </ligand>
</feature>
<evidence type="ECO:0000256" key="9">
    <source>
        <dbReference type="RuleBase" id="RU364068"/>
    </source>
</evidence>
<dbReference type="PANTHER" id="PTHR20854:SF4">
    <property type="entry name" value="INOSITOL-1-MONOPHOSPHATASE-RELATED"/>
    <property type="match status" value="1"/>
</dbReference>
<evidence type="ECO:0000256" key="8">
    <source>
        <dbReference type="PIRSR" id="PIRSR600760-2"/>
    </source>
</evidence>
<evidence type="ECO:0000256" key="1">
    <source>
        <dbReference type="ARBA" id="ARBA00001033"/>
    </source>
</evidence>
<dbReference type="Proteomes" id="UP001516400">
    <property type="component" value="Unassembled WGS sequence"/>
</dbReference>
<comment type="pathway">
    <text evidence="3 9">Polyol metabolism; myo-inositol biosynthesis; myo-inositol from D-glucose 6-phosphate: step 2/2.</text>
</comment>
<dbReference type="PROSITE" id="PS00629">
    <property type="entry name" value="IMP_1"/>
    <property type="match status" value="1"/>
</dbReference>
<keyword evidence="6 9" id="KW-0378">Hydrolase</keyword>
<dbReference type="PANTHER" id="PTHR20854">
    <property type="entry name" value="INOSITOL MONOPHOSPHATASE"/>
    <property type="match status" value="1"/>
</dbReference>
<dbReference type="EC" id="3.1.3.25" evidence="9"/>
<dbReference type="AlphaFoldDB" id="A0ABD2N9V3"/>
<feature type="binding site" evidence="8">
    <location>
        <position position="71"/>
    </location>
    <ligand>
        <name>Mg(2+)</name>
        <dbReference type="ChEBI" id="CHEBI:18420"/>
        <label>1</label>
        <note>catalytic</note>
    </ligand>
</feature>
<reference evidence="10 11" key="1">
    <citation type="journal article" date="2021" name="BMC Biol.">
        <title>Horizontally acquired antibacterial genes associated with adaptive radiation of ladybird beetles.</title>
        <authorList>
            <person name="Li H.S."/>
            <person name="Tang X.F."/>
            <person name="Huang Y.H."/>
            <person name="Xu Z.Y."/>
            <person name="Chen M.L."/>
            <person name="Du X.Y."/>
            <person name="Qiu B.Y."/>
            <person name="Chen P.T."/>
            <person name="Zhang W."/>
            <person name="Slipinski A."/>
            <person name="Escalona H.E."/>
            <person name="Waterhouse R.M."/>
            <person name="Zwick A."/>
            <person name="Pang H."/>
        </authorList>
    </citation>
    <scope>NUCLEOTIDE SEQUENCE [LARGE SCALE GENOMIC DNA]</scope>
    <source>
        <strain evidence="10">SYSU2018</strain>
    </source>
</reference>
<dbReference type="Pfam" id="PF00459">
    <property type="entry name" value="Inositol_P"/>
    <property type="match status" value="1"/>
</dbReference>
<dbReference type="InterPro" id="IPR020583">
    <property type="entry name" value="Inositol_monoP_metal-BS"/>
</dbReference>
<gene>
    <name evidence="10" type="ORF">HHI36_020145</name>
</gene>